<organism evidence="10 11">
    <name type="scientific">Lacrimispora saccharolytica (strain ATCC 35040 / DSM 2544 / NRCC 2533 / WM1)</name>
    <name type="common">Clostridium saccharolyticum</name>
    <dbReference type="NCBI Taxonomy" id="610130"/>
    <lineage>
        <taxon>Bacteria</taxon>
        <taxon>Bacillati</taxon>
        <taxon>Bacillota</taxon>
        <taxon>Clostridia</taxon>
        <taxon>Lachnospirales</taxon>
        <taxon>Lachnospiraceae</taxon>
        <taxon>Lacrimispora</taxon>
    </lineage>
</organism>
<evidence type="ECO:0000256" key="8">
    <source>
        <dbReference type="ARBA" id="ARBA00023136"/>
    </source>
</evidence>
<evidence type="ECO:0000256" key="5">
    <source>
        <dbReference type="ARBA" id="ARBA00022683"/>
    </source>
</evidence>
<proteinExistence type="predicted"/>
<keyword evidence="3" id="KW-1003">Cell membrane</keyword>
<dbReference type="RefSeq" id="WP_013272610.1">
    <property type="nucleotide sequence ID" value="NC_014376.1"/>
</dbReference>
<reference evidence="10" key="1">
    <citation type="submission" date="2010-07" db="EMBL/GenBank/DDBJ databases">
        <title>Complete sequence of Clostridium saccharolyticum WM1.</title>
        <authorList>
            <consortium name="US DOE Joint Genome Institute"/>
            <person name="Lucas S."/>
            <person name="Copeland A."/>
            <person name="Lapidus A."/>
            <person name="Cheng J.-F."/>
            <person name="Bruce D."/>
            <person name="Goodwin L."/>
            <person name="Pitluck S."/>
            <person name="Chertkov O."/>
            <person name="Detter J.C."/>
            <person name="Han C."/>
            <person name="Tapia R."/>
            <person name="Land M."/>
            <person name="Hauser L."/>
            <person name="Chang Y.-J."/>
            <person name="Jeffries C."/>
            <person name="Kyrpides N."/>
            <person name="Ivanova N."/>
            <person name="Mikhailova N."/>
            <person name="Mouttaki H."/>
            <person name="Lin L."/>
            <person name="Zhou J."/>
            <person name="Hemme C.L."/>
            <person name="Woyke T."/>
        </authorList>
    </citation>
    <scope>NUCLEOTIDE SEQUENCE [LARGE SCALE GENOMIC DNA]</scope>
    <source>
        <strain evidence="10">WM1</strain>
    </source>
</reference>
<dbReference type="PANTHER" id="PTHR32502">
    <property type="entry name" value="N-ACETYLGALACTOSAMINE PERMEASE II COMPONENT-RELATED"/>
    <property type="match status" value="1"/>
</dbReference>
<feature type="transmembrane region" description="Helical" evidence="9">
    <location>
        <begin position="232"/>
        <end position="252"/>
    </location>
</feature>
<dbReference type="AlphaFoldDB" id="D9R070"/>
<dbReference type="OrthoDB" id="9795582at2"/>
<dbReference type="Proteomes" id="UP000001662">
    <property type="component" value="Chromosome"/>
</dbReference>
<dbReference type="PaxDb" id="610130-Closa_1942"/>
<protein>
    <submittedName>
        <fullName evidence="10">PTS system mannose/fructose/sorbose family IID component</fullName>
    </submittedName>
</protein>
<evidence type="ECO:0000256" key="7">
    <source>
        <dbReference type="ARBA" id="ARBA00022989"/>
    </source>
</evidence>
<keyword evidence="8 9" id="KW-0472">Membrane</keyword>
<evidence type="ECO:0000256" key="4">
    <source>
        <dbReference type="ARBA" id="ARBA00022597"/>
    </source>
</evidence>
<dbReference type="Pfam" id="PF03613">
    <property type="entry name" value="EIID-AGA"/>
    <property type="match status" value="1"/>
</dbReference>
<keyword evidence="4" id="KW-0762">Sugar transport</keyword>
<accession>D9R070</accession>
<comment type="subcellular location">
    <subcellularLocation>
        <location evidence="1">Cell membrane</location>
        <topology evidence="1">Multi-pass membrane protein</topology>
    </subcellularLocation>
</comment>
<dbReference type="KEGG" id="csh:Closa_1942"/>
<dbReference type="STRING" id="610130.Closa_1942"/>
<dbReference type="GO" id="GO:0009401">
    <property type="term" value="P:phosphoenolpyruvate-dependent sugar phosphotransferase system"/>
    <property type="evidence" value="ECO:0007669"/>
    <property type="project" value="UniProtKB-KW"/>
</dbReference>
<evidence type="ECO:0000256" key="3">
    <source>
        <dbReference type="ARBA" id="ARBA00022475"/>
    </source>
</evidence>
<dbReference type="eggNOG" id="COG3716">
    <property type="taxonomic scope" value="Bacteria"/>
</dbReference>
<feature type="transmembrane region" description="Helical" evidence="9">
    <location>
        <begin position="196"/>
        <end position="220"/>
    </location>
</feature>
<evidence type="ECO:0000256" key="2">
    <source>
        <dbReference type="ARBA" id="ARBA00022448"/>
    </source>
</evidence>
<keyword evidence="11" id="KW-1185">Reference proteome</keyword>
<name>D9R070_LACSW</name>
<keyword evidence="5" id="KW-0598">Phosphotransferase system</keyword>
<dbReference type="EMBL" id="CP002109">
    <property type="protein sequence ID" value="ADL04521.1"/>
    <property type="molecule type" value="Genomic_DNA"/>
</dbReference>
<evidence type="ECO:0000256" key="1">
    <source>
        <dbReference type="ARBA" id="ARBA00004651"/>
    </source>
</evidence>
<gene>
    <name evidence="10" type="ordered locus">Closa_1942</name>
</gene>
<dbReference type="PANTHER" id="PTHR32502:SF5">
    <property type="entry name" value="N-ACETYLGALACTOSAMINE PERMEASE IID COMPONENT-RELATED"/>
    <property type="match status" value="1"/>
</dbReference>
<evidence type="ECO:0000256" key="9">
    <source>
        <dbReference type="SAM" id="Phobius"/>
    </source>
</evidence>
<evidence type="ECO:0000256" key="6">
    <source>
        <dbReference type="ARBA" id="ARBA00022692"/>
    </source>
</evidence>
<sequence length="279" mass="30647">MDETIVAANENNEKKLRKSDLLRCFLIWETTSESCLSYERLMSLGFCHAMTPVINRLYKTKEERASALKRHMVFFNTENNWGAFIPGIVCSMEEERANEGTISDEMINSVKIGLMGPLAGIGDTITQGLFKTVLLAIFVDMTLKGNIAAPFIYAILMGAYIGGLGYFTFFSGYRLGQNVLGKITDVAIMRKITNSLSILGLIIAGAMMVNNVSIVTPLAINIGKTSVVIQDLLDSILPGMLSVIFVMLCFGLMKKRVSVFKIMIILFAVAIIAALFGIL</sequence>
<dbReference type="GO" id="GO:0005886">
    <property type="term" value="C:plasma membrane"/>
    <property type="evidence" value="ECO:0007669"/>
    <property type="project" value="UniProtKB-SubCell"/>
</dbReference>
<dbReference type="InterPro" id="IPR050303">
    <property type="entry name" value="GatZ_KbaZ_carbometab"/>
</dbReference>
<dbReference type="HOGENOM" id="CLU_060742_0_1_9"/>
<dbReference type="PROSITE" id="PS51108">
    <property type="entry name" value="PTS_EIID"/>
    <property type="match status" value="1"/>
</dbReference>
<keyword evidence="7 9" id="KW-1133">Transmembrane helix</keyword>
<keyword evidence="6 9" id="KW-0812">Transmembrane</keyword>
<feature type="transmembrane region" description="Helical" evidence="9">
    <location>
        <begin position="259"/>
        <end position="278"/>
    </location>
</feature>
<keyword evidence="2" id="KW-0813">Transport</keyword>
<dbReference type="InterPro" id="IPR004704">
    <property type="entry name" value="PTS_IID_man"/>
</dbReference>
<feature type="transmembrane region" description="Helical" evidence="9">
    <location>
        <begin position="151"/>
        <end position="175"/>
    </location>
</feature>
<evidence type="ECO:0000313" key="11">
    <source>
        <dbReference type="Proteomes" id="UP000001662"/>
    </source>
</evidence>
<evidence type="ECO:0000313" key="10">
    <source>
        <dbReference type="EMBL" id="ADL04521.1"/>
    </source>
</evidence>